<keyword evidence="1" id="KW-1015">Disulfide bond</keyword>
<evidence type="ECO:0000259" key="2">
    <source>
        <dbReference type="PROSITE" id="PS50041"/>
    </source>
</evidence>
<dbReference type="CDD" id="cd00037">
    <property type="entry name" value="CLECT"/>
    <property type="match status" value="1"/>
</dbReference>
<dbReference type="PROSITE" id="PS50041">
    <property type="entry name" value="C_TYPE_LECTIN_2"/>
    <property type="match status" value="1"/>
</dbReference>
<gene>
    <name evidence="3" type="ORF">PoB_003610400</name>
</gene>
<evidence type="ECO:0000313" key="4">
    <source>
        <dbReference type="Proteomes" id="UP000735302"/>
    </source>
</evidence>
<sequence>MYLTKAAGETCQTESLAGAWTSPSPLTCYLDCLDSYPDGCLSTVYNEATGACTPGGPAFGKVDSFNESIPRSSPNSALFYVNSSRPSCNTSNGFALYELCGTTVCLHLSTRKRWFNDAVQFCASMNSSLFIADTWARFALFWSVSLTYLNTDTYLWLSRKSDKEPFIWGNGEPLSDKMNALWEPTQPDNHDGYDYCVEARHYNRPDLYGLNDVSCWTDRAYICESNA</sequence>
<proteinExistence type="predicted"/>
<dbReference type="InterPro" id="IPR016186">
    <property type="entry name" value="C-type_lectin-like/link_sf"/>
</dbReference>
<dbReference type="Gene3D" id="3.10.100.10">
    <property type="entry name" value="Mannose-Binding Protein A, subunit A"/>
    <property type="match status" value="1"/>
</dbReference>
<dbReference type="InterPro" id="IPR001304">
    <property type="entry name" value="C-type_lectin-like"/>
</dbReference>
<evidence type="ECO:0000313" key="3">
    <source>
        <dbReference type="EMBL" id="GFO09599.1"/>
    </source>
</evidence>
<reference evidence="3 4" key="1">
    <citation type="journal article" date="2021" name="Elife">
        <title>Chloroplast acquisition without the gene transfer in kleptoplastic sea slugs, Plakobranchus ocellatus.</title>
        <authorList>
            <person name="Maeda T."/>
            <person name="Takahashi S."/>
            <person name="Yoshida T."/>
            <person name="Shimamura S."/>
            <person name="Takaki Y."/>
            <person name="Nagai Y."/>
            <person name="Toyoda A."/>
            <person name="Suzuki Y."/>
            <person name="Arimoto A."/>
            <person name="Ishii H."/>
            <person name="Satoh N."/>
            <person name="Nishiyama T."/>
            <person name="Hasebe M."/>
            <person name="Maruyama T."/>
            <person name="Minagawa J."/>
            <person name="Obokata J."/>
            <person name="Shigenobu S."/>
        </authorList>
    </citation>
    <scope>NUCLEOTIDE SEQUENCE [LARGE SCALE GENOMIC DNA]</scope>
</reference>
<dbReference type="SMART" id="SM00034">
    <property type="entry name" value="CLECT"/>
    <property type="match status" value="1"/>
</dbReference>
<name>A0AAV4AU14_9GAST</name>
<feature type="domain" description="C-type lectin" evidence="2">
    <location>
        <begin position="105"/>
        <end position="224"/>
    </location>
</feature>
<dbReference type="Pfam" id="PF00059">
    <property type="entry name" value="Lectin_C"/>
    <property type="match status" value="1"/>
</dbReference>
<dbReference type="InterPro" id="IPR016187">
    <property type="entry name" value="CTDL_fold"/>
</dbReference>
<dbReference type="SUPFAM" id="SSF56436">
    <property type="entry name" value="C-type lectin-like"/>
    <property type="match status" value="1"/>
</dbReference>
<evidence type="ECO:0000256" key="1">
    <source>
        <dbReference type="ARBA" id="ARBA00023157"/>
    </source>
</evidence>
<keyword evidence="4" id="KW-1185">Reference proteome</keyword>
<protein>
    <submittedName>
        <fullName evidence="3">Cd209 antigen-like protein e</fullName>
    </submittedName>
</protein>
<dbReference type="InterPro" id="IPR018378">
    <property type="entry name" value="C-type_lectin_CS"/>
</dbReference>
<dbReference type="AlphaFoldDB" id="A0AAV4AU14"/>
<comment type="caution">
    <text evidence="3">The sequence shown here is derived from an EMBL/GenBank/DDBJ whole genome shotgun (WGS) entry which is preliminary data.</text>
</comment>
<dbReference type="EMBL" id="BLXT01004113">
    <property type="protein sequence ID" value="GFO09599.1"/>
    <property type="molecule type" value="Genomic_DNA"/>
</dbReference>
<organism evidence="3 4">
    <name type="scientific">Plakobranchus ocellatus</name>
    <dbReference type="NCBI Taxonomy" id="259542"/>
    <lineage>
        <taxon>Eukaryota</taxon>
        <taxon>Metazoa</taxon>
        <taxon>Spiralia</taxon>
        <taxon>Lophotrochozoa</taxon>
        <taxon>Mollusca</taxon>
        <taxon>Gastropoda</taxon>
        <taxon>Heterobranchia</taxon>
        <taxon>Euthyneura</taxon>
        <taxon>Panpulmonata</taxon>
        <taxon>Sacoglossa</taxon>
        <taxon>Placobranchoidea</taxon>
        <taxon>Plakobranchidae</taxon>
        <taxon>Plakobranchus</taxon>
    </lineage>
</organism>
<dbReference type="PROSITE" id="PS00615">
    <property type="entry name" value="C_TYPE_LECTIN_1"/>
    <property type="match status" value="1"/>
</dbReference>
<accession>A0AAV4AU14</accession>
<dbReference type="Proteomes" id="UP000735302">
    <property type="component" value="Unassembled WGS sequence"/>
</dbReference>